<sequence>MLDMKHELASHKIKAMWSDLGWFFLKLPVSLSPLFISQTQEKPDLAPAAWA</sequence>
<gene>
    <name evidence="1" type="ORF">BOLC3T20589H</name>
</gene>
<accession>A0A3P6BV23</accession>
<dbReference type="EMBL" id="LR031872">
    <property type="protein sequence ID" value="VDC99538.1"/>
    <property type="molecule type" value="Genomic_DNA"/>
</dbReference>
<proteinExistence type="predicted"/>
<protein>
    <submittedName>
        <fullName evidence="1">Uncharacterized protein</fullName>
    </submittedName>
</protein>
<dbReference type="AlphaFoldDB" id="A0A3P6BV23"/>
<name>A0A3P6BV23_BRAOL</name>
<organism evidence="1">
    <name type="scientific">Brassica oleracea</name>
    <name type="common">Wild cabbage</name>
    <dbReference type="NCBI Taxonomy" id="3712"/>
    <lineage>
        <taxon>Eukaryota</taxon>
        <taxon>Viridiplantae</taxon>
        <taxon>Streptophyta</taxon>
        <taxon>Embryophyta</taxon>
        <taxon>Tracheophyta</taxon>
        <taxon>Spermatophyta</taxon>
        <taxon>Magnoliopsida</taxon>
        <taxon>eudicotyledons</taxon>
        <taxon>Gunneridae</taxon>
        <taxon>Pentapetalae</taxon>
        <taxon>rosids</taxon>
        <taxon>malvids</taxon>
        <taxon>Brassicales</taxon>
        <taxon>Brassicaceae</taxon>
        <taxon>Brassiceae</taxon>
        <taxon>Brassica</taxon>
    </lineage>
</organism>
<evidence type="ECO:0000313" key="1">
    <source>
        <dbReference type="EMBL" id="VDC99538.1"/>
    </source>
</evidence>
<reference evidence="1" key="1">
    <citation type="submission" date="2018-11" db="EMBL/GenBank/DDBJ databases">
        <authorList>
            <consortium name="Genoscope - CEA"/>
            <person name="William W."/>
        </authorList>
    </citation>
    <scope>NUCLEOTIDE SEQUENCE</scope>
</reference>